<keyword evidence="3" id="KW-1185">Reference proteome</keyword>
<dbReference type="Proteomes" id="UP000198379">
    <property type="component" value="Unassembled WGS sequence"/>
</dbReference>
<name>A0A238WHU3_9FLAO</name>
<proteinExistence type="predicted"/>
<evidence type="ECO:0000313" key="3">
    <source>
        <dbReference type="Proteomes" id="UP000198379"/>
    </source>
</evidence>
<protein>
    <recommendedName>
        <fullName evidence="4">Outer membrane protein beta-barrel domain-containing protein</fullName>
    </recommendedName>
</protein>
<evidence type="ECO:0000313" key="2">
    <source>
        <dbReference type="EMBL" id="SNR46122.1"/>
    </source>
</evidence>
<feature type="signal peptide" evidence="1">
    <location>
        <begin position="1"/>
        <end position="20"/>
    </location>
</feature>
<evidence type="ECO:0008006" key="4">
    <source>
        <dbReference type="Google" id="ProtNLM"/>
    </source>
</evidence>
<organism evidence="2 3">
    <name type="scientific">Dokdonia pacifica</name>
    <dbReference type="NCBI Taxonomy" id="1627892"/>
    <lineage>
        <taxon>Bacteria</taxon>
        <taxon>Pseudomonadati</taxon>
        <taxon>Bacteroidota</taxon>
        <taxon>Flavobacteriia</taxon>
        <taxon>Flavobacteriales</taxon>
        <taxon>Flavobacteriaceae</taxon>
        <taxon>Dokdonia</taxon>
    </lineage>
</organism>
<accession>A0A238WHU3</accession>
<dbReference type="RefSeq" id="WP_089370386.1">
    <property type="nucleotide sequence ID" value="NZ_BMEP01000003.1"/>
</dbReference>
<keyword evidence="1" id="KW-0732">Signal</keyword>
<sequence length="166" mass="18889">MKNSLLFISLVILYSSHSHAQTKEKIEIVPTGATIVSKDKTQFELYEQYRGVFFKKTISPSISILTGLNYSSIENKDFLEFPLLFQYQFSPRLKASGGSQFEMVRDRETGIFTVRGVSFSTGVDYQFTENWDAGIQFVLPIIKGKAFESSSPFVPNPIRLRTGFKF</sequence>
<evidence type="ECO:0000256" key="1">
    <source>
        <dbReference type="SAM" id="SignalP"/>
    </source>
</evidence>
<feature type="chain" id="PRO_5012805477" description="Outer membrane protein beta-barrel domain-containing protein" evidence="1">
    <location>
        <begin position="21"/>
        <end position="166"/>
    </location>
</feature>
<reference evidence="2 3" key="1">
    <citation type="submission" date="2017-06" db="EMBL/GenBank/DDBJ databases">
        <authorList>
            <person name="Kim H.J."/>
            <person name="Triplett B.A."/>
        </authorList>
    </citation>
    <scope>NUCLEOTIDE SEQUENCE [LARGE SCALE GENOMIC DNA]</scope>
    <source>
        <strain evidence="2 3">DSM 25597</strain>
    </source>
</reference>
<dbReference type="OrthoDB" id="9884513at2"/>
<gene>
    <name evidence="2" type="ORF">SAMN06265376_1011094</name>
</gene>
<dbReference type="AlphaFoldDB" id="A0A238WHU3"/>
<dbReference type="EMBL" id="FZNY01000001">
    <property type="protein sequence ID" value="SNR46122.1"/>
    <property type="molecule type" value="Genomic_DNA"/>
</dbReference>